<evidence type="ECO:0008006" key="4">
    <source>
        <dbReference type="Google" id="ProtNLM"/>
    </source>
</evidence>
<name>A0A7S7RMY2_9BACT</name>
<feature type="signal peptide" evidence="1">
    <location>
        <begin position="1"/>
        <end position="21"/>
    </location>
</feature>
<dbReference type="Pfam" id="PF07396">
    <property type="entry name" value="Porin_O_P"/>
    <property type="match status" value="1"/>
</dbReference>
<sequence>MKKIVLSTMAVLAIGSVSLSAAQFYVDDKGQLFTTPAEGRKAFEMTNESKSNVSKITIVDEKSPDFLYGKQTHINMKFVADDNSDMWLKAGVRIQGTFENVETDYNDVSKTDTSINDAYLRRVRFEVAAGFNKWTSFVMDVRNDKANYQQSGENEFNVGDAYVQIKKPFGSSLVNFKLFRAKIDVSRTETIKSARTIAYDRPAVADAAAQFISHNRRGTNAQVYGDLNKKVHYQLAFGDATEETSLLDAKGKKTSEITEQSFFYGGKILLSPFDGWEETSKTETYFGVGKHFSFGAAYWAVPSIKATGIKRLSDGSDENTRTVDLNNKLINLEMSAHYKNFMIQGEYFKFDDVVKTWGSDENNDDIETGKSSGWYVLSEYVMPELGYIAPFVRYESWDKFEDSAAGEDYKFTSKMAGVNWYLKGNSIKAGFMYQKDEYGASTGDKDVEKMKITTQFFF</sequence>
<accession>A0A7S7RMY2</accession>
<evidence type="ECO:0000313" key="2">
    <source>
        <dbReference type="EMBL" id="QOY51840.1"/>
    </source>
</evidence>
<evidence type="ECO:0000256" key="1">
    <source>
        <dbReference type="SAM" id="SignalP"/>
    </source>
</evidence>
<dbReference type="Proteomes" id="UP000593994">
    <property type="component" value="Chromosome"/>
</dbReference>
<dbReference type="KEGG" id="sbal:HUE88_12180"/>
<dbReference type="AlphaFoldDB" id="A0A7S7RMY2"/>
<keyword evidence="3" id="KW-1185">Reference proteome</keyword>
<dbReference type="Gene3D" id="2.40.160.10">
    <property type="entry name" value="Porin"/>
    <property type="match status" value="1"/>
</dbReference>
<dbReference type="EMBL" id="CP054492">
    <property type="protein sequence ID" value="QOY51840.1"/>
    <property type="molecule type" value="Genomic_DNA"/>
</dbReference>
<reference evidence="2 3" key="1">
    <citation type="submission" date="2020-05" db="EMBL/GenBank/DDBJ databases">
        <title>Sulfurimonas marisnigri, sp. nov., and Sulfurimonas baltica, sp. nov., manganese oxide reducing chemolithoautotrophs of the class Epsilonproteobacteria isolated from the pelagic redoxclines of the Black and Baltic Seas and emended description of the genus Sulfurimonas.</title>
        <authorList>
            <person name="Henkel J.V."/>
            <person name="Laudan C."/>
            <person name="Werner J."/>
            <person name="Neu T."/>
            <person name="Plewe S."/>
            <person name="Sproer C."/>
            <person name="Bunk B."/>
            <person name="Schulz-Vogt H.N."/>
        </authorList>
    </citation>
    <scope>NUCLEOTIDE SEQUENCE [LARGE SCALE GENOMIC DNA]</scope>
    <source>
        <strain evidence="2 3">GD2</strain>
    </source>
</reference>
<keyword evidence="1" id="KW-0732">Signal</keyword>
<proteinExistence type="predicted"/>
<protein>
    <recommendedName>
        <fullName evidence="4">Porin</fullName>
    </recommendedName>
</protein>
<evidence type="ECO:0000313" key="3">
    <source>
        <dbReference type="Proteomes" id="UP000593994"/>
    </source>
</evidence>
<feature type="chain" id="PRO_5032717904" description="Porin" evidence="1">
    <location>
        <begin position="22"/>
        <end position="458"/>
    </location>
</feature>
<dbReference type="RefSeq" id="WP_194369399.1">
    <property type="nucleotide sequence ID" value="NZ_CP054492.1"/>
</dbReference>
<dbReference type="InterPro" id="IPR023614">
    <property type="entry name" value="Porin_dom_sf"/>
</dbReference>
<gene>
    <name evidence="2" type="ORF">HUE88_12180</name>
</gene>
<dbReference type="SUPFAM" id="SSF56935">
    <property type="entry name" value="Porins"/>
    <property type="match status" value="1"/>
</dbReference>
<dbReference type="InterPro" id="IPR010870">
    <property type="entry name" value="Porin_O/P"/>
</dbReference>
<organism evidence="2 3">
    <name type="scientific">Candidatus Sulfurimonas baltica</name>
    <dbReference type="NCBI Taxonomy" id="2740404"/>
    <lineage>
        <taxon>Bacteria</taxon>
        <taxon>Pseudomonadati</taxon>
        <taxon>Campylobacterota</taxon>
        <taxon>Epsilonproteobacteria</taxon>
        <taxon>Campylobacterales</taxon>
        <taxon>Sulfurimonadaceae</taxon>
        <taxon>Sulfurimonas</taxon>
    </lineage>
</organism>